<gene>
    <name evidence="1" type="ORF">UFOVP760_279</name>
</gene>
<organism evidence="1">
    <name type="scientific">uncultured Caudovirales phage</name>
    <dbReference type="NCBI Taxonomy" id="2100421"/>
    <lineage>
        <taxon>Viruses</taxon>
        <taxon>Duplodnaviria</taxon>
        <taxon>Heunggongvirae</taxon>
        <taxon>Uroviricota</taxon>
        <taxon>Caudoviricetes</taxon>
        <taxon>Peduoviridae</taxon>
        <taxon>Maltschvirus</taxon>
        <taxon>Maltschvirus maltsch</taxon>
    </lineage>
</organism>
<protein>
    <submittedName>
        <fullName evidence="1">Uncharacterized protein</fullName>
    </submittedName>
</protein>
<evidence type="ECO:0000313" key="1">
    <source>
        <dbReference type="EMBL" id="CAB5226505.1"/>
    </source>
</evidence>
<name>A0A6J7X6X3_9CAUD</name>
<accession>A0A6J7X6X3</accession>
<dbReference type="EMBL" id="LR798360">
    <property type="protein sequence ID" value="CAB5226505.1"/>
    <property type="molecule type" value="Genomic_DNA"/>
</dbReference>
<sequence length="140" mass="16073">MTKKVLQPTNDAYIQFTEEELQEIGAGPGTKFSVKHYDDGSIELRPYVKMEIEISDWPREVLEMIISDSCEQDISVNDVISNLLKKSLDHLEQYPTNEDLDQAKKELLLEKDYLYKGDVDPNFTNNDTSILNNPNNLDGF</sequence>
<proteinExistence type="predicted"/>
<reference evidence="1" key="1">
    <citation type="submission" date="2020-05" db="EMBL/GenBank/DDBJ databases">
        <authorList>
            <person name="Chiriac C."/>
            <person name="Salcher M."/>
            <person name="Ghai R."/>
            <person name="Kavagutti S V."/>
        </authorList>
    </citation>
    <scope>NUCLEOTIDE SEQUENCE</scope>
</reference>